<evidence type="ECO:0000313" key="2">
    <source>
        <dbReference type="Proteomes" id="UP001632037"/>
    </source>
</evidence>
<keyword evidence="2" id="KW-1185">Reference proteome</keyword>
<name>A0ABD3FAJ1_9STRA</name>
<sequence length="90" mass="9961">MKILSAQFPVESNITVEGENTYNGVPQKEIANRVPQFVEYIPQTDCHFEVLTTRETLEYAHKFVGGGLVERGPDTFSKGSAEENLAALTT</sequence>
<proteinExistence type="predicted"/>
<dbReference type="EMBL" id="JBIMZQ010000028">
    <property type="protein sequence ID" value="KAL3663316.1"/>
    <property type="molecule type" value="Genomic_DNA"/>
</dbReference>
<comment type="caution">
    <text evidence="1">The sequence shown here is derived from an EMBL/GenBank/DDBJ whole genome shotgun (WGS) entry which is preliminary data.</text>
</comment>
<evidence type="ECO:0000313" key="1">
    <source>
        <dbReference type="EMBL" id="KAL3663316.1"/>
    </source>
</evidence>
<reference evidence="1 2" key="1">
    <citation type="submission" date="2024-09" db="EMBL/GenBank/DDBJ databases">
        <title>Genome sequencing and assembly of Phytophthora oleae, isolate VK10A, causative agent of rot of olive drupes.</title>
        <authorList>
            <person name="Conti Taguali S."/>
            <person name="Riolo M."/>
            <person name="La Spada F."/>
            <person name="Cacciola S.O."/>
            <person name="Dionisio G."/>
        </authorList>
    </citation>
    <scope>NUCLEOTIDE SEQUENCE [LARGE SCALE GENOMIC DNA]</scope>
    <source>
        <strain evidence="1 2">VK10A</strain>
    </source>
</reference>
<organism evidence="1 2">
    <name type="scientific">Phytophthora oleae</name>
    <dbReference type="NCBI Taxonomy" id="2107226"/>
    <lineage>
        <taxon>Eukaryota</taxon>
        <taxon>Sar</taxon>
        <taxon>Stramenopiles</taxon>
        <taxon>Oomycota</taxon>
        <taxon>Peronosporomycetes</taxon>
        <taxon>Peronosporales</taxon>
        <taxon>Peronosporaceae</taxon>
        <taxon>Phytophthora</taxon>
    </lineage>
</organism>
<gene>
    <name evidence="1" type="ORF">V7S43_011724</name>
</gene>
<dbReference type="Proteomes" id="UP001632037">
    <property type="component" value="Unassembled WGS sequence"/>
</dbReference>
<protein>
    <submittedName>
        <fullName evidence="1">Uncharacterized protein</fullName>
    </submittedName>
</protein>
<accession>A0ABD3FAJ1</accession>
<dbReference type="AlphaFoldDB" id="A0ABD3FAJ1"/>